<keyword evidence="4" id="KW-0804">Transcription</keyword>
<evidence type="ECO:0000256" key="3">
    <source>
        <dbReference type="ARBA" id="ARBA00023125"/>
    </source>
</evidence>
<dbReference type="FunFam" id="1.10.10.10:FF:000038">
    <property type="entry name" value="Glycine cleavage system transcriptional activator"/>
    <property type="match status" value="1"/>
</dbReference>
<dbReference type="STRING" id="32002.BVK87_25485"/>
<keyword evidence="3" id="KW-0238">DNA-binding</keyword>
<evidence type="ECO:0000256" key="2">
    <source>
        <dbReference type="ARBA" id="ARBA00023015"/>
    </source>
</evidence>
<accession>A0A3R9FW21</accession>
<dbReference type="Pfam" id="PF03466">
    <property type="entry name" value="LysR_substrate"/>
    <property type="match status" value="1"/>
</dbReference>
<dbReference type="AlphaFoldDB" id="A0A3R9FW21"/>
<protein>
    <submittedName>
        <fullName evidence="6">LysR family transcriptional regulator</fullName>
    </submittedName>
    <submittedName>
        <fullName evidence="7">LysR substrate-binding domain-containing protein</fullName>
    </submittedName>
</protein>
<evidence type="ECO:0000313" key="7">
    <source>
        <dbReference type="EMBL" id="XAN18393.1"/>
    </source>
</evidence>
<dbReference type="SUPFAM" id="SSF53850">
    <property type="entry name" value="Periplasmic binding protein-like II"/>
    <property type="match status" value="1"/>
</dbReference>
<organism evidence="6 8">
    <name type="scientific">Achromobacter denitrificans</name>
    <name type="common">Alcaligenes denitrificans</name>
    <dbReference type="NCBI Taxonomy" id="32002"/>
    <lineage>
        <taxon>Bacteria</taxon>
        <taxon>Pseudomonadati</taxon>
        <taxon>Pseudomonadota</taxon>
        <taxon>Betaproteobacteria</taxon>
        <taxon>Burkholderiales</taxon>
        <taxon>Alcaligenaceae</taxon>
        <taxon>Achromobacter</taxon>
    </lineage>
</organism>
<dbReference type="Proteomes" id="UP001446337">
    <property type="component" value="Chromosome"/>
</dbReference>
<dbReference type="InterPro" id="IPR058163">
    <property type="entry name" value="LysR-type_TF_proteobact-type"/>
</dbReference>
<dbReference type="RefSeq" id="WP_062682580.1">
    <property type="nucleotide sequence ID" value="NZ_BLWG01000574.1"/>
</dbReference>
<evidence type="ECO:0000256" key="1">
    <source>
        <dbReference type="ARBA" id="ARBA00009437"/>
    </source>
</evidence>
<dbReference type="SUPFAM" id="SSF46785">
    <property type="entry name" value="Winged helix' DNA-binding domain"/>
    <property type="match status" value="1"/>
</dbReference>
<dbReference type="OrthoDB" id="5526340at2"/>
<dbReference type="Proteomes" id="UP000509782">
    <property type="component" value="Chromosome"/>
</dbReference>
<comment type="similarity">
    <text evidence="1">Belongs to the LysR transcriptional regulatory family.</text>
</comment>
<dbReference type="Pfam" id="PF00126">
    <property type="entry name" value="HTH_1"/>
    <property type="match status" value="1"/>
</dbReference>
<dbReference type="GO" id="GO:0006351">
    <property type="term" value="P:DNA-templated transcription"/>
    <property type="evidence" value="ECO:0007669"/>
    <property type="project" value="TreeGrafter"/>
</dbReference>
<name>A0A3R9FW21_ACHDE</name>
<evidence type="ECO:0000313" key="9">
    <source>
        <dbReference type="Proteomes" id="UP001446337"/>
    </source>
</evidence>
<feature type="domain" description="HTH lysR-type" evidence="5">
    <location>
        <begin position="7"/>
        <end position="64"/>
    </location>
</feature>
<dbReference type="EMBL" id="CP154792">
    <property type="protein sequence ID" value="XAN18393.1"/>
    <property type="molecule type" value="Genomic_DNA"/>
</dbReference>
<reference evidence="7 9" key="2">
    <citation type="submission" date="2024-05" db="EMBL/GenBank/DDBJ databases">
        <title>Achromobacter denitrificans. BP1, complete genome.</title>
        <authorList>
            <person name="Zhang B."/>
        </authorList>
    </citation>
    <scope>NUCLEOTIDE SEQUENCE [LARGE SCALE GENOMIC DNA]</scope>
    <source>
        <strain evidence="7 9">BP1</strain>
    </source>
</reference>
<dbReference type="PANTHER" id="PTHR30537:SF74">
    <property type="entry name" value="HTH-TYPE TRANSCRIPTIONAL REGULATOR TRPI"/>
    <property type="match status" value="1"/>
</dbReference>
<dbReference type="InterPro" id="IPR000847">
    <property type="entry name" value="LysR_HTH_N"/>
</dbReference>
<sequence length="302" mass="32857">MAGPSLPPLKALRVFEAAARLRSFTAAADELSITHSAVSQQIRILEEYVGQPLFAREARGVALLPCAQAYFPEVQASLERIAAATAKLKSPAYGGVLRVCATPSLTMKWLIPRLSAFQERHPGIDVQLTTQGRPFLDRGGDAGSDVLIRHGYMAHSELACVHCLDDFHVPVASPRFIERNRLAAPADCLGHPLLKIAGGMDHWPRWFALAKVDVPAQLPGPVFDHQFLCMQAAMNDLGIALAPWCLLDDDIRADRLRPLFAEPQLPNAGIHALYRPDGPAAASAQLFIEWLCAQGRDPSQPG</sequence>
<dbReference type="CDD" id="cd08432">
    <property type="entry name" value="PBP2_GcdR_TrpI_HvrB_AmpR_like"/>
    <property type="match status" value="1"/>
</dbReference>
<evidence type="ECO:0000259" key="5">
    <source>
        <dbReference type="PROSITE" id="PS50931"/>
    </source>
</evidence>
<dbReference type="PANTHER" id="PTHR30537">
    <property type="entry name" value="HTH-TYPE TRANSCRIPTIONAL REGULATOR"/>
    <property type="match status" value="1"/>
</dbReference>
<gene>
    <name evidence="7" type="ORF">AAIK43_10235</name>
    <name evidence="6" type="ORF">FOC81_11905</name>
</gene>
<dbReference type="InterPro" id="IPR036390">
    <property type="entry name" value="WH_DNA-bd_sf"/>
</dbReference>
<dbReference type="PRINTS" id="PR00039">
    <property type="entry name" value="HTHLYSR"/>
</dbReference>
<dbReference type="InterPro" id="IPR005119">
    <property type="entry name" value="LysR_subst-bd"/>
</dbReference>
<keyword evidence="9" id="KW-1185">Reference proteome</keyword>
<evidence type="ECO:0000313" key="8">
    <source>
        <dbReference type="Proteomes" id="UP000509782"/>
    </source>
</evidence>
<dbReference type="GO" id="GO:0003700">
    <property type="term" value="F:DNA-binding transcription factor activity"/>
    <property type="evidence" value="ECO:0007669"/>
    <property type="project" value="InterPro"/>
</dbReference>
<dbReference type="EMBL" id="CP054569">
    <property type="protein sequence ID" value="QKQ47362.1"/>
    <property type="molecule type" value="Genomic_DNA"/>
</dbReference>
<proteinExistence type="inferred from homology"/>
<evidence type="ECO:0000313" key="6">
    <source>
        <dbReference type="EMBL" id="QKQ47362.1"/>
    </source>
</evidence>
<dbReference type="GO" id="GO:0043565">
    <property type="term" value="F:sequence-specific DNA binding"/>
    <property type="evidence" value="ECO:0007669"/>
    <property type="project" value="TreeGrafter"/>
</dbReference>
<evidence type="ECO:0000256" key="4">
    <source>
        <dbReference type="ARBA" id="ARBA00023163"/>
    </source>
</evidence>
<dbReference type="GeneID" id="92846318"/>
<reference evidence="6 8" key="1">
    <citation type="submission" date="2020-05" db="EMBL/GenBank/DDBJ databases">
        <title>FDA dAtabase for Regulatory Grade micrObial Sequences (FDA-ARGOS): Supporting development and validation of Infectious Disease Dx tests.</title>
        <authorList>
            <person name="Sproer C."/>
            <person name="Gronow S."/>
            <person name="Severitt S."/>
            <person name="Schroder I."/>
            <person name="Tallon L."/>
            <person name="Sadzewicz L."/>
            <person name="Zhao X."/>
            <person name="Vavikolanu K."/>
            <person name="Mehta A."/>
            <person name="Aluvathingal J."/>
            <person name="Nadendla S."/>
            <person name="Myers T."/>
            <person name="Yan Y."/>
            <person name="Sichtig H."/>
        </authorList>
    </citation>
    <scope>NUCLEOTIDE SEQUENCE [LARGE SCALE GENOMIC DNA]</scope>
    <source>
        <strain evidence="6 8">FDAARGOS_787</strain>
    </source>
</reference>
<dbReference type="InterPro" id="IPR036388">
    <property type="entry name" value="WH-like_DNA-bd_sf"/>
</dbReference>
<dbReference type="PROSITE" id="PS50931">
    <property type="entry name" value="HTH_LYSR"/>
    <property type="match status" value="1"/>
</dbReference>
<dbReference type="Gene3D" id="3.40.190.10">
    <property type="entry name" value="Periplasmic binding protein-like II"/>
    <property type="match status" value="2"/>
</dbReference>
<dbReference type="Gene3D" id="1.10.10.10">
    <property type="entry name" value="Winged helix-like DNA-binding domain superfamily/Winged helix DNA-binding domain"/>
    <property type="match status" value="1"/>
</dbReference>
<keyword evidence="2" id="KW-0805">Transcription regulation</keyword>